<dbReference type="InterPro" id="IPR017946">
    <property type="entry name" value="PLC-like_Pdiesterase_TIM-brl"/>
</dbReference>
<dbReference type="PROSITE" id="PS51257">
    <property type="entry name" value="PROKAR_LIPOPROTEIN"/>
    <property type="match status" value="1"/>
</dbReference>
<reference evidence="2 4" key="1">
    <citation type="submission" date="2015-09" db="EMBL/GenBank/DDBJ databases">
        <authorList>
            <consortium name="Pathogen Informatics"/>
        </authorList>
    </citation>
    <scope>NUCLEOTIDE SEQUENCE [LARGE SCALE GENOMIC DNA]</scope>
    <source>
        <strain evidence="2 4">2789STDY5608872</strain>
    </source>
</reference>
<organism evidence="2 4">
    <name type="scientific">Parabacteroides distasonis</name>
    <dbReference type="NCBI Taxonomy" id="823"/>
    <lineage>
        <taxon>Bacteria</taxon>
        <taxon>Pseudomonadati</taxon>
        <taxon>Bacteroidota</taxon>
        <taxon>Bacteroidia</taxon>
        <taxon>Bacteroidales</taxon>
        <taxon>Tannerellaceae</taxon>
        <taxon>Parabacteroides</taxon>
    </lineage>
</organism>
<dbReference type="Proteomes" id="UP000095591">
    <property type="component" value="Unassembled WGS sequence"/>
</dbReference>
<name>A0A173S4Y9_PARDI</name>
<dbReference type="GO" id="GO:0008889">
    <property type="term" value="F:glycerophosphodiester phosphodiesterase activity"/>
    <property type="evidence" value="ECO:0007669"/>
    <property type="project" value="UniProtKB-EC"/>
</dbReference>
<dbReference type="EC" id="3.1.4.46" evidence="2"/>
<evidence type="ECO:0000259" key="1">
    <source>
        <dbReference type="PROSITE" id="PS51704"/>
    </source>
</evidence>
<protein>
    <submittedName>
        <fullName evidence="3">Glycerophosphodiester phosphodiesterase</fullName>
    </submittedName>
    <submittedName>
        <fullName evidence="2">Glycerophosphoryl diester phosphodiesterase</fullName>
        <ecNumber evidence="2">3.1.4.46</ecNumber>
    </submittedName>
</protein>
<dbReference type="EMBL" id="JAQMPJ010000003">
    <property type="protein sequence ID" value="MDB9004451.1"/>
    <property type="molecule type" value="Genomic_DNA"/>
</dbReference>
<dbReference type="Gene3D" id="3.20.20.190">
    <property type="entry name" value="Phosphatidylinositol (PI) phosphodiesterase"/>
    <property type="match status" value="1"/>
</dbReference>
<gene>
    <name evidence="2" type="primary">ugpQ_1</name>
    <name evidence="2" type="ORF">ERS852429_00853</name>
    <name evidence="3" type="ORF">PN599_05500</name>
</gene>
<feature type="domain" description="GP-PDE" evidence="1">
    <location>
        <begin position="28"/>
        <end position="259"/>
    </location>
</feature>
<evidence type="ECO:0000313" key="3">
    <source>
        <dbReference type="EMBL" id="MDB9004451.1"/>
    </source>
</evidence>
<dbReference type="Proteomes" id="UP001210126">
    <property type="component" value="Unassembled WGS sequence"/>
</dbReference>
<dbReference type="Pfam" id="PF03009">
    <property type="entry name" value="GDPD"/>
    <property type="match status" value="1"/>
</dbReference>
<keyword evidence="2" id="KW-0378">Hydrolase</keyword>
<dbReference type="PROSITE" id="PS51704">
    <property type="entry name" value="GP_PDE"/>
    <property type="match status" value="1"/>
</dbReference>
<dbReference type="GO" id="GO:0006629">
    <property type="term" value="P:lipid metabolic process"/>
    <property type="evidence" value="ECO:0007669"/>
    <property type="project" value="InterPro"/>
</dbReference>
<dbReference type="PANTHER" id="PTHR46211:SF1">
    <property type="entry name" value="GLYCEROPHOSPHODIESTER PHOSPHODIESTERASE, CYTOPLASMIC"/>
    <property type="match status" value="1"/>
</dbReference>
<dbReference type="GeneID" id="93525233"/>
<dbReference type="EMBL" id="CYXP01000001">
    <property type="protein sequence ID" value="CUM84398.1"/>
    <property type="molecule type" value="Genomic_DNA"/>
</dbReference>
<accession>A0A173S4Y9</accession>
<dbReference type="PANTHER" id="PTHR46211">
    <property type="entry name" value="GLYCEROPHOSPHORYL DIESTER PHOSPHODIESTERASE"/>
    <property type="match status" value="1"/>
</dbReference>
<reference evidence="3" key="2">
    <citation type="submission" date="2023-01" db="EMBL/GenBank/DDBJ databases">
        <title>Human gut microbiome strain richness.</title>
        <authorList>
            <person name="Chen-Liaw A."/>
        </authorList>
    </citation>
    <scope>NUCLEOTIDE SEQUENCE</scope>
    <source>
        <strain evidence="3">RTP21484st1_E5_RTP21484_190118</strain>
    </source>
</reference>
<proteinExistence type="predicted"/>
<dbReference type="RefSeq" id="WP_009017833.1">
    <property type="nucleotide sequence ID" value="NZ_CACRUW010000019.1"/>
</dbReference>
<sequence>MCRCFWLFSFLIVLCGCDKIDLEKIRDLRIIAHRGGTTQYPENSLAAIANAINLGVDAIEIDIRLCKDSTIVVCHDDNIDRVTNGSGKIKDMTYEEILAFSLEFEGTLTDQVIPTLDDVLQLVDMKVELYIEIKEGSKSIELQLLKLLEKYDCYNAVSIISFDYHTLVRISEKNEKVRLKYLLYNVDDPSALPRLSYNLMDGMILDYQMMNKDIVDKIKAINKTIEVYTVDDISSMSENQYDWIEGLISNRPEYWMSIKRK</sequence>
<evidence type="ECO:0000313" key="2">
    <source>
        <dbReference type="EMBL" id="CUM84398.1"/>
    </source>
</evidence>
<dbReference type="InterPro" id="IPR030395">
    <property type="entry name" value="GP_PDE_dom"/>
</dbReference>
<dbReference type="AlphaFoldDB" id="A0A173S4Y9"/>
<evidence type="ECO:0000313" key="4">
    <source>
        <dbReference type="Proteomes" id="UP000095591"/>
    </source>
</evidence>
<dbReference type="SUPFAM" id="SSF51695">
    <property type="entry name" value="PLC-like phosphodiesterases"/>
    <property type="match status" value="1"/>
</dbReference>